<reference evidence="1 2" key="1">
    <citation type="submission" date="2024-02" db="EMBL/GenBank/DDBJ databases">
        <title>A draft genome for the cacao thread blight pathogen Marasmius crinis-equi.</title>
        <authorList>
            <person name="Cohen S.P."/>
            <person name="Baruah I.K."/>
            <person name="Amoako-Attah I."/>
            <person name="Bukari Y."/>
            <person name="Meinhardt L.W."/>
            <person name="Bailey B.A."/>
        </authorList>
    </citation>
    <scope>NUCLEOTIDE SEQUENCE [LARGE SCALE GENOMIC DNA]</scope>
    <source>
        <strain evidence="1 2">GH-76</strain>
    </source>
</reference>
<feature type="non-terminal residue" evidence="1">
    <location>
        <position position="350"/>
    </location>
</feature>
<evidence type="ECO:0000313" key="2">
    <source>
        <dbReference type="Proteomes" id="UP001465976"/>
    </source>
</evidence>
<evidence type="ECO:0000313" key="1">
    <source>
        <dbReference type="EMBL" id="KAL0563186.1"/>
    </source>
</evidence>
<gene>
    <name evidence="1" type="ORF">V5O48_018890</name>
</gene>
<keyword evidence="2" id="KW-1185">Reference proteome</keyword>
<protein>
    <recommendedName>
        <fullName evidence="3">F-box domain-containing protein</fullName>
    </recommendedName>
</protein>
<comment type="caution">
    <text evidence="1">The sequence shown here is derived from an EMBL/GenBank/DDBJ whole genome shotgun (WGS) entry which is preliminary data.</text>
</comment>
<organism evidence="1 2">
    <name type="scientific">Marasmius crinis-equi</name>
    <dbReference type="NCBI Taxonomy" id="585013"/>
    <lineage>
        <taxon>Eukaryota</taxon>
        <taxon>Fungi</taxon>
        <taxon>Dikarya</taxon>
        <taxon>Basidiomycota</taxon>
        <taxon>Agaricomycotina</taxon>
        <taxon>Agaricomycetes</taxon>
        <taxon>Agaricomycetidae</taxon>
        <taxon>Agaricales</taxon>
        <taxon>Marasmiineae</taxon>
        <taxon>Marasmiaceae</taxon>
        <taxon>Marasmius</taxon>
    </lineage>
</organism>
<name>A0ABR3EJX9_9AGAR</name>
<evidence type="ECO:0008006" key="3">
    <source>
        <dbReference type="Google" id="ProtNLM"/>
    </source>
</evidence>
<sequence length="350" mass="39561">MSIQNLWLQNNKQLLANADNKVAFLEAVLRKVNVGRAILRYPVELFSDEGRNVPGTLAQVCYLWKEVFYGTPELWTRLSAMVPPTPSQDHLFLTILNCSGFRPLKLSIDASPWMITCSPPPHVAVLCSALTRTEQLDISFDIVGGLNLGRMQYLQLKRLRLHVHSAWDLINRYLYSRQQVEALILAPGLESFLTDDFIKLRRDRIYPQSTISVFECQGDRSGGMKQAHLLELVARCPNIRSLNIVLRGSTFAQVSSEPILLPRLKCLVYRYDTSDRALFLNSISTPALIDLTVPSEPTEDFTSGLIRFLDRSGCCLQSLDCNLPWGFEGKDISFGWLAIFARVPDLKSLQ</sequence>
<proteinExistence type="predicted"/>
<dbReference type="Proteomes" id="UP001465976">
    <property type="component" value="Unassembled WGS sequence"/>
</dbReference>
<accession>A0ABR3EJX9</accession>
<dbReference type="EMBL" id="JBAHYK010003820">
    <property type="protein sequence ID" value="KAL0563186.1"/>
    <property type="molecule type" value="Genomic_DNA"/>
</dbReference>